<gene>
    <name evidence="2" type="ORF">IAA17_09115</name>
</gene>
<keyword evidence="1" id="KW-0472">Membrane</keyword>
<feature type="transmembrane region" description="Helical" evidence="1">
    <location>
        <begin position="6"/>
        <end position="33"/>
    </location>
</feature>
<proteinExistence type="predicted"/>
<feature type="non-terminal residue" evidence="2">
    <location>
        <position position="1"/>
    </location>
</feature>
<protein>
    <submittedName>
        <fullName evidence="2">AI-2E family transporter</fullName>
    </submittedName>
</protein>
<dbReference type="AlphaFoldDB" id="A0A9D2GJX6"/>
<reference evidence="2" key="1">
    <citation type="journal article" date="2021" name="PeerJ">
        <title>Extensive microbial diversity within the chicken gut microbiome revealed by metagenomics and culture.</title>
        <authorList>
            <person name="Gilroy R."/>
            <person name="Ravi A."/>
            <person name="Getino M."/>
            <person name="Pursley I."/>
            <person name="Horton D.L."/>
            <person name="Alikhan N.F."/>
            <person name="Baker D."/>
            <person name="Gharbi K."/>
            <person name="Hall N."/>
            <person name="Watson M."/>
            <person name="Adriaenssens E.M."/>
            <person name="Foster-Nyarko E."/>
            <person name="Jarju S."/>
            <person name="Secka A."/>
            <person name="Antonio M."/>
            <person name="Oren A."/>
            <person name="Chaudhuri R.R."/>
            <person name="La Ragione R."/>
            <person name="Hildebrand F."/>
            <person name="Pallen M.J."/>
        </authorList>
    </citation>
    <scope>NUCLEOTIDE SEQUENCE</scope>
    <source>
        <strain evidence="2">ChiBcec1-1093</strain>
    </source>
</reference>
<keyword evidence="1" id="KW-0812">Transmembrane</keyword>
<name>A0A9D2GJX6_9FIRM</name>
<dbReference type="Proteomes" id="UP000824101">
    <property type="component" value="Unassembled WGS sequence"/>
</dbReference>
<evidence type="ECO:0000313" key="2">
    <source>
        <dbReference type="EMBL" id="HIZ79931.1"/>
    </source>
</evidence>
<reference evidence="2" key="2">
    <citation type="submission" date="2021-04" db="EMBL/GenBank/DDBJ databases">
        <authorList>
            <person name="Gilroy R."/>
        </authorList>
    </citation>
    <scope>NUCLEOTIDE SEQUENCE</scope>
    <source>
        <strain evidence="2">ChiBcec1-1093</strain>
    </source>
</reference>
<dbReference type="EMBL" id="DXBC01000144">
    <property type="protein sequence ID" value="HIZ79931.1"/>
    <property type="molecule type" value="Genomic_DNA"/>
</dbReference>
<keyword evidence="1" id="KW-1133">Transmembrane helix</keyword>
<evidence type="ECO:0000256" key="1">
    <source>
        <dbReference type="SAM" id="Phobius"/>
    </source>
</evidence>
<sequence length="73" mass="8284">SFGVLFSILLFGGLFGFVGMIIGVPTFAVLYNLGKDGVEHFLRKKNLSCNTQDYAELDYIENDQKTYVRKQED</sequence>
<accession>A0A9D2GJX6</accession>
<organism evidence="2 3">
    <name type="scientific">Candidatus Lachnoclostridium stercorigallinarum</name>
    <dbReference type="NCBI Taxonomy" id="2838634"/>
    <lineage>
        <taxon>Bacteria</taxon>
        <taxon>Bacillati</taxon>
        <taxon>Bacillota</taxon>
        <taxon>Clostridia</taxon>
        <taxon>Lachnospirales</taxon>
        <taxon>Lachnospiraceae</taxon>
    </lineage>
</organism>
<comment type="caution">
    <text evidence="2">The sequence shown here is derived from an EMBL/GenBank/DDBJ whole genome shotgun (WGS) entry which is preliminary data.</text>
</comment>
<evidence type="ECO:0000313" key="3">
    <source>
        <dbReference type="Proteomes" id="UP000824101"/>
    </source>
</evidence>